<keyword evidence="2" id="KW-1185">Reference proteome</keyword>
<organism evidence="1 2">
    <name type="scientific">Popillia japonica</name>
    <name type="common">Japanese beetle</name>
    <dbReference type="NCBI Taxonomy" id="7064"/>
    <lineage>
        <taxon>Eukaryota</taxon>
        <taxon>Metazoa</taxon>
        <taxon>Ecdysozoa</taxon>
        <taxon>Arthropoda</taxon>
        <taxon>Hexapoda</taxon>
        <taxon>Insecta</taxon>
        <taxon>Pterygota</taxon>
        <taxon>Neoptera</taxon>
        <taxon>Endopterygota</taxon>
        <taxon>Coleoptera</taxon>
        <taxon>Polyphaga</taxon>
        <taxon>Scarabaeiformia</taxon>
        <taxon>Scarabaeidae</taxon>
        <taxon>Rutelinae</taxon>
        <taxon>Popillia</taxon>
    </lineage>
</organism>
<evidence type="ECO:0000313" key="2">
    <source>
        <dbReference type="Proteomes" id="UP001458880"/>
    </source>
</evidence>
<dbReference type="SUPFAM" id="SSF56219">
    <property type="entry name" value="DNase I-like"/>
    <property type="match status" value="1"/>
</dbReference>
<dbReference type="Proteomes" id="UP001458880">
    <property type="component" value="Unassembled WGS sequence"/>
</dbReference>
<protein>
    <submittedName>
        <fullName evidence="1">Uncharacterized protein</fullName>
    </submittedName>
</protein>
<gene>
    <name evidence="1" type="ORF">QE152_g40424</name>
</gene>
<proteinExistence type="predicted"/>
<accession>A0AAW1HQE6</accession>
<dbReference type="AlphaFoldDB" id="A0AAW1HQE6"/>
<reference evidence="1 2" key="1">
    <citation type="journal article" date="2024" name="BMC Genomics">
        <title>De novo assembly and annotation of Popillia japonica's genome with initial clues to its potential as an invasive pest.</title>
        <authorList>
            <person name="Cucini C."/>
            <person name="Boschi S."/>
            <person name="Funari R."/>
            <person name="Cardaioli E."/>
            <person name="Iannotti N."/>
            <person name="Marturano G."/>
            <person name="Paoli F."/>
            <person name="Bruttini M."/>
            <person name="Carapelli A."/>
            <person name="Frati F."/>
            <person name="Nardi F."/>
        </authorList>
    </citation>
    <scope>NUCLEOTIDE SEQUENCE [LARGE SCALE GENOMIC DNA]</scope>
    <source>
        <strain evidence="1">DMR45628</strain>
    </source>
</reference>
<dbReference type="PANTHER" id="PTHR36191">
    <property type="entry name" value="ENDO/EXONUCLEASE/PHOSPHATASE DOMAIN-CONTAINING PROTEIN-RELATED"/>
    <property type="match status" value="1"/>
</dbReference>
<name>A0AAW1HQE6_POPJA</name>
<dbReference type="InterPro" id="IPR036691">
    <property type="entry name" value="Endo/exonu/phosph_ase_sf"/>
</dbReference>
<dbReference type="EMBL" id="JASPKY010001152">
    <property type="protein sequence ID" value="KAK9678930.1"/>
    <property type="molecule type" value="Genomic_DNA"/>
</dbReference>
<evidence type="ECO:0000313" key="1">
    <source>
        <dbReference type="EMBL" id="KAK9678930.1"/>
    </source>
</evidence>
<dbReference type="Gene3D" id="3.60.10.10">
    <property type="entry name" value="Endonuclease/exonuclease/phosphatase"/>
    <property type="match status" value="1"/>
</dbReference>
<comment type="caution">
    <text evidence="1">The sequence shown here is derived from an EMBL/GenBank/DDBJ whole genome shotgun (WGS) entry which is preliminary data.</text>
</comment>
<sequence length="117" mass="13149">MLKFVHLNARSLLNKFDEIALVIQSSNADFFAITETWLSSDIADQVVGVNGYQIVRNDRVGRGGGVALYIKNVYRFRVLPIDSHPHLEQLWIETVSCKLPLIVGVTSPVMKLQQSHT</sequence>